<reference evidence="6 7" key="1">
    <citation type="submission" date="2019-10" db="EMBL/GenBank/DDBJ databases">
        <title>Rubrobacter sp nov SCSIO 52915 isolated from a deep-sea sediment in the South China Sea.</title>
        <authorList>
            <person name="Chen R.W."/>
        </authorList>
    </citation>
    <scope>NUCLEOTIDE SEQUENCE [LARGE SCALE GENOMIC DNA]</scope>
    <source>
        <strain evidence="6 7">SCSIO 52915</strain>
    </source>
</reference>
<evidence type="ECO:0000256" key="3">
    <source>
        <dbReference type="ARBA" id="ARBA00023125"/>
    </source>
</evidence>
<dbReference type="InterPro" id="IPR005119">
    <property type="entry name" value="LysR_subst-bd"/>
</dbReference>
<keyword evidence="4" id="KW-0804">Transcription</keyword>
<evidence type="ECO:0000313" key="6">
    <source>
        <dbReference type="EMBL" id="QIN80138.1"/>
    </source>
</evidence>
<keyword evidence="2" id="KW-0805">Transcription regulation</keyword>
<dbReference type="EMBL" id="CP045121">
    <property type="protein sequence ID" value="QIN80138.1"/>
    <property type="molecule type" value="Genomic_DNA"/>
</dbReference>
<dbReference type="GO" id="GO:0003677">
    <property type="term" value="F:DNA binding"/>
    <property type="evidence" value="ECO:0007669"/>
    <property type="project" value="UniProtKB-KW"/>
</dbReference>
<organism evidence="6 7">
    <name type="scientific">Rubrobacter marinus</name>
    <dbReference type="NCBI Taxonomy" id="2653852"/>
    <lineage>
        <taxon>Bacteria</taxon>
        <taxon>Bacillati</taxon>
        <taxon>Actinomycetota</taxon>
        <taxon>Rubrobacteria</taxon>
        <taxon>Rubrobacterales</taxon>
        <taxon>Rubrobacteraceae</taxon>
        <taxon>Rubrobacter</taxon>
    </lineage>
</organism>
<evidence type="ECO:0000259" key="5">
    <source>
        <dbReference type="Pfam" id="PF03466"/>
    </source>
</evidence>
<name>A0A6G8Q121_9ACTN</name>
<dbReference type="SUPFAM" id="SSF53850">
    <property type="entry name" value="Periplasmic binding protein-like II"/>
    <property type="match status" value="1"/>
</dbReference>
<dbReference type="PANTHER" id="PTHR30346">
    <property type="entry name" value="TRANSCRIPTIONAL DUAL REGULATOR HCAR-RELATED"/>
    <property type="match status" value="1"/>
</dbReference>
<dbReference type="GO" id="GO:0003700">
    <property type="term" value="F:DNA-binding transcription factor activity"/>
    <property type="evidence" value="ECO:0007669"/>
    <property type="project" value="TreeGrafter"/>
</dbReference>
<evidence type="ECO:0000313" key="7">
    <source>
        <dbReference type="Proteomes" id="UP000502706"/>
    </source>
</evidence>
<keyword evidence="7" id="KW-1185">Reference proteome</keyword>
<feature type="domain" description="LysR substrate-binding" evidence="5">
    <location>
        <begin position="1"/>
        <end position="144"/>
    </location>
</feature>
<comment type="similarity">
    <text evidence="1">Belongs to the LysR transcriptional regulatory family.</text>
</comment>
<dbReference type="CDD" id="cd08414">
    <property type="entry name" value="PBP2_LTTR_aromatics_like"/>
    <property type="match status" value="1"/>
</dbReference>
<evidence type="ECO:0000256" key="2">
    <source>
        <dbReference type="ARBA" id="ARBA00023015"/>
    </source>
</evidence>
<dbReference type="AlphaFoldDB" id="A0A6G8Q121"/>
<dbReference type="RefSeq" id="WP_166397814.1">
    <property type="nucleotide sequence ID" value="NZ_CP045121.1"/>
</dbReference>
<evidence type="ECO:0000256" key="1">
    <source>
        <dbReference type="ARBA" id="ARBA00009437"/>
    </source>
</evidence>
<protein>
    <recommendedName>
        <fullName evidence="5">LysR substrate-binding domain-containing protein</fullName>
    </recommendedName>
</protein>
<dbReference type="Gene3D" id="3.40.190.290">
    <property type="match status" value="1"/>
</dbReference>
<accession>A0A6G8Q121</accession>
<evidence type="ECO:0000256" key="4">
    <source>
        <dbReference type="ARBA" id="ARBA00023163"/>
    </source>
</evidence>
<keyword evidence="3" id="KW-0238">DNA-binding</keyword>
<proteinExistence type="inferred from homology"/>
<dbReference type="Pfam" id="PF03466">
    <property type="entry name" value="LysR_substrate"/>
    <property type="match status" value="1"/>
</dbReference>
<dbReference type="KEGG" id="rmar:GBA65_18255"/>
<dbReference type="PANTHER" id="PTHR30346:SF28">
    <property type="entry name" value="HTH-TYPE TRANSCRIPTIONAL REGULATOR CYNR"/>
    <property type="match status" value="1"/>
</dbReference>
<dbReference type="Proteomes" id="UP000502706">
    <property type="component" value="Chromosome"/>
</dbReference>
<dbReference type="GO" id="GO:0032993">
    <property type="term" value="C:protein-DNA complex"/>
    <property type="evidence" value="ECO:0007669"/>
    <property type="project" value="TreeGrafter"/>
</dbReference>
<gene>
    <name evidence="6" type="ORF">GBA65_18255</name>
</gene>
<sequence length="156" mass="16601">MGVVRSATHGVLTGLVGPFGERFPGVSLAAREMNSLAQVEALGAGRLDVGFLYLPPDRGPGDLEAETFAEEPLVAVLPAYHPLADSRRVRLDAMFGEPFVVADRAREPGWNEQFREACKGHGFAPGVAVETTELLVALGFVAAGPAWRCFRPPSAT</sequence>